<organism evidence="1 2">
    <name type="scientific">Pseudochryseolinea flava</name>
    <dbReference type="NCBI Taxonomy" id="2059302"/>
    <lineage>
        <taxon>Bacteria</taxon>
        <taxon>Pseudomonadati</taxon>
        <taxon>Bacteroidota</taxon>
        <taxon>Cytophagia</taxon>
        <taxon>Cytophagales</taxon>
        <taxon>Fulvivirgaceae</taxon>
        <taxon>Pseudochryseolinea</taxon>
    </lineage>
</organism>
<dbReference type="OrthoDB" id="1071350at2"/>
<evidence type="ECO:0000313" key="2">
    <source>
        <dbReference type="Proteomes" id="UP000251889"/>
    </source>
</evidence>
<dbReference type="EMBL" id="QMFY01000008">
    <property type="protein sequence ID" value="RAW00146.1"/>
    <property type="molecule type" value="Genomic_DNA"/>
</dbReference>
<name>A0A364Y2Z7_9BACT</name>
<dbReference type="RefSeq" id="WP_112747984.1">
    <property type="nucleotide sequence ID" value="NZ_QMFY01000008.1"/>
</dbReference>
<dbReference type="Proteomes" id="UP000251889">
    <property type="component" value="Unassembled WGS sequence"/>
</dbReference>
<accession>A0A364Y2Z7</accession>
<evidence type="ECO:0000313" key="1">
    <source>
        <dbReference type="EMBL" id="RAW00146.1"/>
    </source>
</evidence>
<gene>
    <name evidence="1" type="ORF">DQQ10_16490</name>
</gene>
<sequence>MNFISGYSRIHQGRLITPKETTVFAAADFHDFLEKAYDQLALAYPKFYKMDPLSRLGVLASEILLRETPVSNYLPDEVAVVLSNAEASLDTDLRYQATIATAPSPSLFVYTLANVSMGEICIRHGLKGENAFFVSPSFDPQWMSRYVDLIMMQDQVKACVAGWLNVLSDRYDVFLYLVEKQKRGLSEIHSAETLARLYQ</sequence>
<keyword evidence="2" id="KW-1185">Reference proteome</keyword>
<comment type="caution">
    <text evidence="1">The sequence shown here is derived from an EMBL/GenBank/DDBJ whole genome shotgun (WGS) entry which is preliminary data.</text>
</comment>
<reference evidence="1 2" key="1">
    <citation type="submission" date="2018-06" db="EMBL/GenBank/DDBJ databases">
        <title>Chryseolinea flavus sp. nov., a member of the phylum Bacteroidetes isolated from soil.</title>
        <authorList>
            <person name="Li Y."/>
            <person name="Wang J."/>
        </authorList>
    </citation>
    <scope>NUCLEOTIDE SEQUENCE [LARGE SCALE GENOMIC DNA]</scope>
    <source>
        <strain evidence="1 2">SDU1-6</strain>
    </source>
</reference>
<proteinExistence type="predicted"/>
<protein>
    <recommendedName>
        <fullName evidence="3">3-oxoacyl-ACP synthase</fullName>
    </recommendedName>
</protein>
<evidence type="ECO:0008006" key="3">
    <source>
        <dbReference type="Google" id="ProtNLM"/>
    </source>
</evidence>
<dbReference type="AlphaFoldDB" id="A0A364Y2Z7"/>